<dbReference type="InterPro" id="IPR002640">
    <property type="entry name" value="Arylesterase"/>
</dbReference>
<feature type="binding site" evidence="5">
    <location>
        <position position="293"/>
    </location>
    <ligand>
        <name>Ca(2+)</name>
        <dbReference type="ChEBI" id="CHEBI:29108"/>
        <label>1</label>
        <note>catalytic</note>
    </ligand>
</feature>
<evidence type="ECO:0000256" key="1">
    <source>
        <dbReference type="ARBA" id="ARBA00008595"/>
    </source>
</evidence>
<dbReference type="Proteomes" id="UP000193498">
    <property type="component" value="Unassembled WGS sequence"/>
</dbReference>
<dbReference type="Gene3D" id="2.120.10.30">
    <property type="entry name" value="TolB, C-terminal domain"/>
    <property type="match status" value="1"/>
</dbReference>
<keyword evidence="5" id="KW-0106">Calcium</keyword>
<dbReference type="OrthoDB" id="5307922at2759"/>
<comment type="cofactor">
    <cofactor evidence="5">
        <name>Ca(2+)</name>
        <dbReference type="ChEBI" id="CHEBI:29108"/>
    </cofactor>
    <text evidence="5">Binds 2 calcium ions per subunit.</text>
</comment>
<keyword evidence="8" id="KW-1185">Reference proteome</keyword>
<evidence type="ECO:0000256" key="3">
    <source>
        <dbReference type="ARBA" id="ARBA00023157"/>
    </source>
</evidence>
<feature type="binding site" evidence="5">
    <location>
        <position position="240"/>
    </location>
    <ligand>
        <name>Ca(2+)</name>
        <dbReference type="ChEBI" id="CHEBI:29108"/>
        <label>1</label>
        <note>catalytic</note>
    </ligand>
</feature>
<dbReference type="PANTHER" id="PTHR11799:SF12">
    <property type="entry name" value="PARAOXONASE-RELATED"/>
    <property type="match status" value="1"/>
</dbReference>
<gene>
    <name evidence="7" type="ORF">K493DRAFT_321323</name>
</gene>
<dbReference type="SUPFAM" id="SSF63829">
    <property type="entry name" value="Calcium-dependent phosphotriesterase"/>
    <property type="match status" value="1"/>
</dbReference>
<dbReference type="InterPro" id="IPR011042">
    <property type="entry name" value="6-blade_b-propeller_TolB-like"/>
</dbReference>
<feature type="binding site" evidence="5">
    <location>
        <position position="174"/>
    </location>
    <ligand>
        <name>Ca(2+)</name>
        <dbReference type="ChEBI" id="CHEBI:29108"/>
        <label>1</label>
        <note>catalytic</note>
    </ligand>
</feature>
<comment type="caution">
    <text evidence="7">The sequence shown here is derived from an EMBL/GenBank/DDBJ whole genome shotgun (WGS) entry which is preliminary data.</text>
</comment>
<keyword evidence="5" id="KW-0479">Metal-binding</keyword>
<feature type="disulfide bond" description="In form B" evidence="6">
    <location>
        <begin position="41"/>
        <end position="381"/>
    </location>
</feature>
<evidence type="ECO:0000313" key="7">
    <source>
        <dbReference type="EMBL" id="ORX77785.1"/>
    </source>
</evidence>
<keyword evidence="3 6" id="KW-1015">Disulfide bond</keyword>
<organism evidence="7 8">
    <name type="scientific">Basidiobolus meristosporus CBS 931.73</name>
    <dbReference type="NCBI Taxonomy" id="1314790"/>
    <lineage>
        <taxon>Eukaryota</taxon>
        <taxon>Fungi</taxon>
        <taxon>Fungi incertae sedis</taxon>
        <taxon>Zoopagomycota</taxon>
        <taxon>Entomophthoromycotina</taxon>
        <taxon>Basidiobolomycetes</taxon>
        <taxon>Basidiobolales</taxon>
        <taxon>Basidiobolaceae</taxon>
        <taxon>Basidiobolus</taxon>
    </lineage>
</organism>
<dbReference type="GO" id="GO:0046872">
    <property type="term" value="F:metal ion binding"/>
    <property type="evidence" value="ECO:0007669"/>
    <property type="project" value="UniProtKB-KW"/>
</dbReference>
<dbReference type="PANTHER" id="PTHR11799">
    <property type="entry name" value="PARAOXONASE"/>
    <property type="match status" value="1"/>
</dbReference>
<evidence type="ECO:0000256" key="5">
    <source>
        <dbReference type="PIRSR" id="PIRSR602640-2"/>
    </source>
</evidence>
<dbReference type="Pfam" id="PF01731">
    <property type="entry name" value="Arylesterase"/>
    <property type="match status" value="1"/>
</dbReference>
<proteinExistence type="inferred from homology"/>
<dbReference type="GO" id="GO:0004064">
    <property type="term" value="F:arylesterase activity"/>
    <property type="evidence" value="ECO:0007669"/>
    <property type="project" value="InterPro"/>
</dbReference>
<keyword evidence="4" id="KW-0325">Glycoprotein</keyword>
<sequence length="383" mass="43178">MFSRPTFLFILVVSLLFPYVRLLLTRFGVFREVQDYGMDGCKKLDQLRFCESLHIERDNGLVFFSCEVERMRWNPVMGLLDESVDNQSGKIWVYDMVGLDGQPYPLKLVNFVGQFHPLGMTVVKHPHEVDTLLLYVVNLRTAARVIEIFKVGTRKPQSMEHIRSIQHELINSPNDIHVDLTRAPSPDGLYSFYVSNDHGYENPFMHNLETKLGLPFGSVAYYNTALQQPQIVAKSIAFPNGITLGNSHRILFVASTFGNAIFGYHVESSESEPFPQLRFNSTLTIPVDMSVDNLDLEPTTGELYAAGHPKALKFLQHVRDRVNNRSPSKVVRIIDPENEARVEPVFSDSGANFGTSSGAAVDHTRNIMFVAGLYEDSVLMCST</sequence>
<dbReference type="InParanoid" id="A0A1Y1WWL1"/>
<name>A0A1Y1WWL1_9FUNG</name>
<keyword evidence="2" id="KW-0378">Hydrolase</keyword>
<comment type="similarity">
    <text evidence="1">Belongs to the paraoxonase family.</text>
</comment>
<protein>
    <submittedName>
        <fullName evidence="7">Calcium-dependent phosphotriesterase</fullName>
    </submittedName>
</protein>
<evidence type="ECO:0000313" key="8">
    <source>
        <dbReference type="Proteomes" id="UP000193498"/>
    </source>
</evidence>
<feature type="binding site" evidence="5">
    <location>
        <position position="175"/>
    </location>
    <ligand>
        <name>Ca(2+)</name>
        <dbReference type="ChEBI" id="CHEBI:29108"/>
        <label>1</label>
        <note>catalytic</note>
    </ligand>
</feature>
<dbReference type="InterPro" id="IPR051288">
    <property type="entry name" value="Serum_paraoxonase/arylesterase"/>
</dbReference>
<dbReference type="AlphaFoldDB" id="A0A1Y1WWL1"/>
<accession>A0A1Y1WWL1</accession>
<dbReference type="EMBL" id="MCFE01000858">
    <property type="protein sequence ID" value="ORX77785.1"/>
    <property type="molecule type" value="Genomic_DNA"/>
</dbReference>
<reference evidence="7 8" key="1">
    <citation type="submission" date="2016-07" db="EMBL/GenBank/DDBJ databases">
        <title>Pervasive Adenine N6-methylation of Active Genes in Fungi.</title>
        <authorList>
            <consortium name="DOE Joint Genome Institute"/>
            <person name="Mondo S.J."/>
            <person name="Dannebaum R.O."/>
            <person name="Kuo R.C."/>
            <person name="Labutti K."/>
            <person name="Haridas S."/>
            <person name="Kuo A."/>
            <person name="Salamov A."/>
            <person name="Ahrendt S.R."/>
            <person name="Lipzen A."/>
            <person name="Sullivan W."/>
            <person name="Andreopoulos W.B."/>
            <person name="Clum A."/>
            <person name="Lindquist E."/>
            <person name="Daum C."/>
            <person name="Ramamoorthy G.K."/>
            <person name="Gryganskyi A."/>
            <person name="Culley D."/>
            <person name="Magnuson J.K."/>
            <person name="James T.Y."/>
            <person name="O'Malley M.A."/>
            <person name="Stajich J.E."/>
            <person name="Spatafora J.W."/>
            <person name="Visel A."/>
            <person name="Grigoriev I.V."/>
        </authorList>
    </citation>
    <scope>NUCLEOTIDE SEQUENCE [LARGE SCALE GENOMIC DNA]</scope>
    <source>
        <strain evidence="7 8">CBS 931.73</strain>
    </source>
</reference>
<evidence type="ECO:0000256" key="6">
    <source>
        <dbReference type="PIRSR" id="PIRSR602640-3"/>
    </source>
</evidence>
<evidence type="ECO:0000256" key="2">
    <source>
        <dbReference type="ARBA" id="ARBA00022801"/>
    </source>
</evidence>
<evidence type="ECO:0000256" key="4">
    <source>
        <dbReference type="ARBA" id="ARBA00023180"/>
    </source>
</evidence>
<feature type="binding site" evidence="5">
    <location>
        <position position="292"/>
    </location>
    <ligand>
        <name>Ca(2+)</name>
        <dbReference type="ChEBI" id="CHEBI:29108"/>
        <label>1</label>
        <note>catalytic</note>
    </ligand>
</feature>